<dbReference type="InterPro" id="IPR036390">
    <property type="entry name" value="WH_DNA-bd_sf"/>
</dbReference>
<dbReference type="RefSeq" id="WP_261516488.1">
    <property type="nucleotide sequence ID" value="NZ_JAODNV010000016.1"/>
</dbReference>
<evidence type="ECO:0000256" key="1">
    <source>
        <dbReference type="SAM" id="MobiDB-lite"/>
    </source>
</evidence>
<accession>A0A9X2XBZ7</accession>
<evidence type="ECO:0000313" key="5">
    <source>
        <dbReference type="Proteomes" id="UP001149009"/>
    </source>
</evidence>
<dbReference type="Gene3D" id="1.10.10.10">
    <property type="entry name" value="Winged helix-like DNA-binding domain superfamily/Winged helix DNA-binding domain"/>
    <property type="match status" value="1"/>
</dbReference>
<dbReference type="AlphaFoldDB" id="A0A9X2XBZ7"/>
<sequence>MTERFATTPFGGGRISASSFLRREKIDQRRRSLSQERRGGNDTGAADKWQLLRALTEARAAFNLSDRTICVLEALLSFHPETELNGSAPIIVFPSNAELSLRTRGMADATLRRHLAALVEAGLILRRDSPNGKRYACRDENGEIEAAFGFDLSPLALMAAQIYAAAEEARAHVRQCHALRTEITIHQRDTGKIIEAAIAEKREGDWERFSERFQPLARRPSRQASLEMLKTRRDDLVRLRAEVETAYLNALAEQELSANDVDSERHYQNQNPDSCLEFNIEQEMKPCGGTRTANTETPEADGRQGRGVQDRSRQMASPCASYAKAEHVPLSYLVKACPTLSSYAKDGISSWVDVMRTVELVRSMLGISPDAWRKARVAMGDMAAACTIAAILERAEKIRSPGGYLRVLTARAELGKFSIQPMLAALEARARKSPG</sequence>
<dbReference type="EMBL" id="JAODNV010000016">
    <property type="protein sequence ID" value="MCT8991562.1"/>
    <property type="molecule type" value="Genomic_DNA"/>
</dbReference>
<comment type="caution">
    <text evidence="4">The sequence shown here is derived from an EMBL/GenBank/DDBJ whole genome shotgun (WGS) entry which is preliminary data.</text>
</comment>
<dbReference type="Proteomes" id="UP001149009">
    <property type="component" value="Unassembled WGS sequence"/>
</dbReference>
<keyword evidence="5" id="KW-1185">Reference proteome</keyword>
<name>A0A9X2XBZ7_9HYPH</name>
<dbReference type="Pfam" id="PF03428">
    <property type="entry name" value="RP-C"/>
    <property type="match status" value="1"/>
</dbReference>
<feature type="domain" description="Plasmid replication protein C N-terminal" evidence="2">
    <location>
        <begin position="32"/>
        <end position="197"/>
    </location>
</feature>
<reference evidence="4" key="1">
    <citation type="submission" date="2022-08" db="EMBL/GenBank/DDBJ databases">
        <title>Chelativorans sichuanense sp. nov., a paraffin oil-degrading bacterium isolated from a mixture of oil-based drill cuttings and paddy soil.</title>
        <authorList>
            <person name="Yu J."/>
            <person name="Liu H."/>
            <person name="Chen Q."/>
        </authorList>
    </citation>
    <scope>NUCLEOTIDE SEQUENCE</scope>
    <source>
        <strain evidence="4">SCAU 2101</strain>
    </source>
</reference>
<dbReference type="NCBIfam" id="NF040974">
    <property type="entry name" value="RepABC_RepC"/>
    <property type="match status" value="1"/>
</dbReference>
<dbReference type="InterPro" id="IPR047611">
    <property type="entry name" value="RepABC_RepC"/>
</dbReference>
<dbReference type="InterPro" id="IPR005090">
    <property type="entry name" value="RepC_N"/>
</dbReference>
<evidence type="ECO:0000259" key="2">
    <source>
        <dbReference type="Pfam" id="PF03428"/>
    </source>
</evidence>
<proteinExistence type="predicted"/>
<organism evidence="4 5">
    <name type="scientific">Chelativorans petroleitrophicus</name>
    <dbReference type="NCBI Taxonomy" id="2975484"/>
    <lineage>
        <taxon>Bacteria</taxon>
        <taxon>Pseudomonadati</taxon>
        <taxon>Pseudomonadota</taxon>
        <taxon>Alphaproteobacteria</taxon>
        <taxon>Hyphomicrobiales</taxon>
        <taxon>Phyllobacteriaceae</taxon>
        <taxon>Chelativorans</taxon>
    </lineage>
</organism>
<dbReference type="NCBIfam" id="NF010396">
    <property type="entry name" value="PRK13824.1"/>
    <property type="match status" value="1"/>
</dbReference>
<dbReference type="InterPro" id="IPR021760">
    <property type="entry name" value="RepC_C"/>
</dbReference>
<protein>
    <submittedName>
        <fullName evidence="4">Plasmid replication protein RepC</fullName>
    </submittedName>
</protein>
<gene>
    <name evidence="4" type="primary">repC</name>
    <name evidence="4" type="ORF">NYR54_14875</name>
</gene>
<evidence type="ECO:0000313" key="4">
    <source>
        <dbReference type="EMBL" id="MCT8991562.1"/>
    </source>
</evidence>
<dbReference type="Pfam" id="PF11800">
    <property type="entry name" value="RP-C_C"/>
    <property type="match status" value="1"/>
</dbReference>
<evidence type="ECO:0000259" key="3">
    <source>
        <dbReference type="Pfam" id="PF11800"/>
    </source>
</evidence>
<feature type="region of interest" description="Disordered" evidence="1">
    <location>
        <begin position="288"/>
        <end position="313"/>
    </location>
</feature>
<feature type="domain" description="Plasmid replication protein C C-terminal" evidence="3">
    <location>
        <begin position="330"/>
        <end position="427"/>
    </location>
</feature>
<dbReference type="SUPFAM" id="SSF46785">
    <property type="entry name" value="Winged helix' DNA-binding domain"/>
    <property type="match status" value="1"/>
</dbReference>
<dbReference type="InterPro" id="IPR036388">
    <property type="entry name" value="WH-like_DNA-bd_sf"/>
</dbReference>
<feature type="compositionally biased region" description="Basic and acidic residues" evidence="1">
    <location>
        <begin position="300"/>
        <end position="313"/>
    </location>
</feature>